<protein>
    <submittedName>
        <fullName evidence="2">Uncharacterized protein</fullName>
    </submittedName>
</protein>
<keyword evidence="3" id="KW-1185">Reference proteome</keyword>
<dbReference type="AlphaFoldDB" id="A0A4T3F5B1"/>
<gene>
    <name evidence="2" type="ORF">E5222_06345</name>
</gene>
<evidence type="ECO:0000313" key="2">
    <source>
        <dbReference type="EMBL" id="TIX52041.1"/>
    </source>
</evidence>
<reference evidence="2 3" key="1">
    <citation type="submission" date="2019-04" db="EMBL/GenBank/DDBJ databases">
        <title>Altererythrobacter aquimixticola sp. nov., isolated from sediment of junction between the ocean and a freshwater spring.</title>
        <authorList>
            <person name="Yoon J.-H."/>
        </authorList>
    </citation>
    <scope>NUCLEOTIDE SEQUENCE [LARGE SCALE GENOMIC DNA]</scope>
    <source>
        <strain evidence="2 3">SSKS-13</strain>
    </source>
</reference>
<evidence type="ECO:0000256" key="1">
    <source>
        <dbReference type="SAM" id="SignalP"/>
    </source>
</evidence>
<dbReference type="Proteomes" id="UP000309389">
    <property type="component" value="Unassembled WGS sequence"/>
</dbReference>
<feature type="chain" id="PRO_5020293100" evidence="1">
    <location>
        <begin position="25"/>
        <end position="88"/>
    </location>
</feature>
<comment type="caution">
    <text evidence="2">The sequence shown here is derived from an EMBL/GenBank/DDBJ whole genome shotgun (WGS) entry which is preliminary data.</text>
</comment>
<dbReference type="RefSeq" id="WP_136692826.1">
    <property type="nucleotide sequence ID" value="NZ_SSHH01000001.1"/>
</dbReference>
<accession>A0A4T3F5B1</accession>
<feature type="signal peptide" evidence="1">
    <location>
        <begin position="1"/>
        <end position="24"/>
    </location>
</feature>
<sequence>MLRQLLTLLAVLSGLTATVAPAHALDAGVQVVEVAQDSIGCQPPLAILAEATPSAFHKESDAQQVPCPRPLQRVVAPAIVLKADRARE</sequence>
<keyword evidence="1" id="KW-0732">Signal</keyword>
<dbReference type="EMBL" id="SSHH01000001">
    <property type="protein sequence ID" value="TIX52041.1"/>
    <property type="molecule type" value="Genomic_DNA"/>
</dbReference>
<organism evidence="2 3">
    <name type="scientific">Alteraurantiacibacter aquimixticola</name>
    <dbReference type="NCBI Taxonomy" id="2489173"/>
    <lineage>
        <taxon>Bacteria</taxon>
        <taxon>Pseudomonadati</taxon>
        <taxon>Pseudomonadota</taxon>
        <taxon>Alphaproteobacteria</taxon>
        <taxon>Sphingomonadales</taxon>
        <taxon>Erythrobacteraceae</taxon>
        <taxon>Alteraurantiacibacter</taxon>
    </lineage>
</organism>
<proteinExistence type="predicted"/>
<name>A0A4T3F5B1_9SPHN</name>
<evidence type="ECO:0000313" key="3">
    <source>
        <dbReference type="Proteomes" id="UP000309389"/>
    </source>
</evidence>